<dbReference type="OrthoDB" id="4331648at2"/>
<keyword evidence="2" id="KW-1185">Reference proteome</keyword>
<protein>
    <recommendedName>
        <fullName evidence="3">DUF3515 domain-containing protein</fullName>
    </recommendedName>
</protein>
<dbReference type="InterPro" id="IPR021903">
    <property type="entry name" value="DUF3515"/>
</dbReference>
<gene>
    <name evidence="1" type="ORF">SAMN05216554_3360</name>
</gene>
<dbReference type="Pfam" id="PF12028">
    <property type="entry name" value="DUF3515"/>
    <property type="match status" value="1"/>
</dbReference>
<evidence type="ECO:0000313" key="2">
    <source>
        <dbReference type="Proteomes" id="UP000198891"/>
    </source>
</evidence>
<dbReference type="AlphaFoldDB" id="A0A1H3S6V6"/>
<dbReference type="Proteomes" id="UP000198891">
    <property type="component" value="Unassembled WGS sequence"/>
</dbReference>
<dbReference type="EMBL" id="FNPZ01000003">
    <property type="protein sequence ID" value="SDZ33692.1"/>
    <property type="molecule type" value="Genomic_DNA"/>
</dbReference>
<dbReference type="STRING" id="381665.SAMN05216554_3360"/>
<sequence>MPARTRLPSARSLSAPSARRRTAGILSLALLAAALLSGCAGAVALDPAADATNPSCADVIVRLPDTVADLAKRETDAQATGAWGDPASVLLRCGVQPYGPTTLPCDNVNGVDWIRDDSDAPMYRFTTFGRTPAVEVVLDSDAVSSSSTLVDLANAISSIPQTQQCLSLDDGTGTSTGTPVPIPAD</sequence>
<organism evidence="1 2">
    <name type="scientific">Herbiconiux ginsengi</name>
    <dbReference type="NCBI Taxonomy" id="381665"/>
    <lineage>
        <taxon>Bacteria</taxon>
        <taxon>Bacillati</taxon>
        <taxon>Actinomycetota</taxon>
        <taxon>Actinomycetes</taxon>
        <taxon>Micrococcales</taxon>
        <taxon>Microbacteriaceae</taxon>
        <taxon>Herbiconiux</taxon>
    </lineage>
</organism>
<evidence type="ECO:0000313" key="1">
    <source>
        <dbReference type="EMBL" id="SDZ33692.1"/>
    </source>
</evidence>
<proteinExistence type="predicted"/>
<evidence type="ECO:0008006" key="3">
    <source>
        <dbReference type="Google" id="ProtNLM"/>
    </source>
</evidence>
<accession>A0A1H3S6V6</accession>
<reference evidence="1 2" key="1">
    <citation type="submission" date="2016-10" db="EMBL/GenBank/DDBJ databases">
        <authorList>
            <person name="de Groot N.N."/>
        </authorList>
    </citation>
    <scope>NUCLEOTIDE SEQUENCE [LARGE SCALE GENOMIC DNA]</scope>
    <source>
        <strain evidence="1 2">CGMCC 4.3491</strain>
    </source>
</reference>
<name>A0A1H3S6V6_9MICO</name>
<dbReference type="RefSeq" id="WP_092555818.1">
    <property type="nucleotide sequence ID" value="NZ_FNPZ01000003.1"/>
</dbReference>